<keyword evidence="14" id="KW-1185">Reference proteome</keyword>
<evidence type="ECO:0000313" key="13">
    <source>
        <dbReference type="EMBL" id="TKZ29396.1"/>
    </source>
</evidence>
<comment type="similarity">
    <text evidence="2 11 12">Belongs to the ATPase A chain family.</text>
</comment>
<feature type="transmembrane region" description="Helical" evidence="11">
    <location>
        <begin position="163"/>
        <end position="191"/>
    </location>
</feature>
<evidence type="ECO:0000313" key="14">
    <source>
        <dbReference type="Proteomes" id="UP000310168"/>
    </source>
</evidence>
<dbReference type="PANTHER" id="PTHR11410">
    <property type="entry name" value="ATP SYNTHASE SUBUNIT A"/>
    <property type="match status" value="1"/>
</dbReference>
<dbReference type="InterPro" id="IPR045083">
    <property type="entry name" value="ATP_synth_F0_asu_bact/mt"/>
</dbReference>
<reference evidence="13 14" key="1">
    <citation type="journal article" date="2019" name="Anaerobe">
        <title>Brachyspira catarrhinii sp. nov., an anaerobic intestinal spirochaete isolated from vervet monkeys may have been misidentified as Brachyspira aalborgi in previous studies.</title>
        <authorList>
            <person name="Phillips N.D."/>
            <person name="La T."/>
            <person name="Hampson D.J."/>
        </authorList>
    </citation>
    <scope>NUCLEOTIDE SEQUENCE [LARGE SCALE GENOMIC DNA]</scope>
    <source>
        <strain evidence="13 14">Z12</strain>
    </source>
</reference>
<evidence type="ECO:0000256" key="5">
    <source>
        <dbReference type="ARBA" id="ARBA00022692"/>
    </source>
</evidence>
<evidence type="ECO:0000256" key="8">
    <source>
        <dbReference type="ARBA" id="ARBA00023065"/>
    </source>
</evidence>
<comment type="caution">
    <text evidence="13">The sequence shown here is derived from an EMBL/GenBank/DDBJ whole genome shotgun (WGS) entry which is preliminary data.</text>
</comment>
<keyword evidence="11" id="KW-1003">Cell membrane</keyword>
<evidence type="ECO:0000256" key="10">
    <source>
        <dbReference type="ARBA" id="ARBA00023310"/>
    </source>
</evidence>
<dbReference type="PANTHER" id="PTHR11410:SF0">
    <property type="entry name" value="ATP SYNTHASE SUBUNIT A"/>
    <property type="match status" value="1"/>
</dbReference>
<proteinExistence type="inferred from homology"/>
<evidence type="ECO:0000256" key="6">
    <source>
        <dbReference type="ARBA" id="ARBA00022781"/>
    </source>
</evidence>
<dbReference type="Gene3D" id="1.20.120.220">
    <property type="entry name" value="ATP synthase, F0 complex, subunit A"/>
    <property type="match status" value="1"/>
</dbReference>
<keyword evidence="4 11" id="KW-0138">CF(0)</keyword>
<comment type="function">
    <text evidence="11 12">Key component of the proton channel; it plays a direct role in the translocation of protons across the membrane.</text>
</comment>
<accession>A0ABY2TNF7</accession>
<evidence type="ECO:0000256" key="1">
    <source>
        <dbReference type="ARBA" id="ARBA00004141"/>
    </source>
</evidence>
<evidence type="ECO:0000256" key="3">
    <source>
        <dbReference type="ARBA" id="ARBA00022448"/>
    </source>
</evidence>
<keyword evidence="5 11" id="KW-0812">Transmembrane</keyword>
<dbReference type="InterPro" id="IPR000568">
    <property type="entry name" value="ATP_synth_F0_asu"/>
</dbReference>
<feature type="transmembrane region" description="Helical" evidence="11">
    <location>
        <begin position="71"/>
        <end position="90"/>
    </location>
</feature>
<dbReference type="InterPro" id="IPR035908">
    <property type="entry name" value="F0_ATP_A_sf"/>
</dbReference>
<name>A0ABY2TNF7_9SPIR</name>
<evidence type="ECO:0000256" key="11">
    <source>
        <dbReference type="HAMAP-Rule" id="MF_01393"/>
    </source>
</evidence>
<protein>
    <recommendedName>
        <fullName evidence="11 12">ATP synthase subunit a</fullName>
    </recommendedName>
    <alternativeName>
        <fullName evidence="11">ATP synthase F0 sector subunit a</fullName>
    </alternativeName>
    <alternativeName>
        <fullName evidence="11">F-ATPase subunit 6</fullName>
    </alternativeName>
</protein>
<dbReference type="NCBIfam" id="TIGR01131">
    <property type="entry name" value="ATP_synt_6_or_A"/>
    <property type="match status" value="1"/>
</dbReference>
<evidence type="ECO:0000256" key="12">
    <source>
        <dbReference type="RuleBase" id="RU000483"/>
    </source>
</evidence>
<evidence type="ECO:0000256" key="2">
    <source>
        <dbReference type="ARBA" id="ARBA00006810"/>
    </source>
</evidence>
<dbReference type="HAMAP" id="MF_01393">
    <property type="entry name" value="ATP_synth_a_bact"/>
    <property type="match status" value="1"/>
</dbReference>
<feature type="transmembrane region" description="Helical" evidence="11">
    <location>
        <begin position="284"/>
        <end position="302"/>
    </location>
</feature>
<keyword evidence="9 11" id="KW-0472">Membrane</keyword>
<keyword evidence="10 11" id="KW-0066">ATP synthesis</keyword>
<feature type="transmembrane region" description="Helical" evidence="11">
    <location>
        <begin position="251"/>
        <end position="277"/>
    </location>
</feature>
<keyword evidence="3 11" id="KW-0813">Transport</keyword>
<feature type="transmembrane region" description="Helical" evidence="11">
    <location>
        <begin position="130"/>
        <end position="151"/>
    </location>
</feature>
<dbReference type="PRINTS" id="PR00123">
    <property type="entry name" value="ATPASEA"/>
</dbReference>
<dbReference type="Proteomes" id="UP000310168">
    <property type="component" value="Unassembled WGS sequence"/>
</dbReference>
<keyword evidence="7 11" id="KW-1133">Transmembrane helix</keyword>
<dbReference type="Pfam" id="PF00119">
    <property type="entry name" value="ATP-synt_A"/>
    <property type="match status" value="1"/>
</dbReference>
<comment type="subcellular location">
    <subcellularLocation>
        <location evidence="11 12">Cell membrane</location>
        <topology evidence="11 12">Multi-pass membrane protein</topology>
    </subcellularLocation>
    <subcellularLocation>
        <location evidence="1">Membrane</location>
        <topology evidence="1">Multi-pass membrane protein</topology>
    </subcellularLocation>
</comment>
<keyword evidence="8 11" id="KW-0406">Ion transport</keyword>
<organism evidence="13 14">
    <name type="scientific">Brachyspira catarrhinii</name>
    <dbReference type="NCBI Taxonomy" id="2528966"/>
    <lineage>
        <taxon>Bacteria</taxon>
        <taxon>Pseudomonadati</taxon>
        <taxon>Spirochaetota</taxon>
        <taxon>Spirochaetia</taxon>
        <taxon>Brachyspirales</taxon>
        <taxon>Brachyspiraceae</taxon>
        <taxon>Brachyspira</taxon>
    </lineage>
</organism>
<dbReference type="EMBL" id="SJDU01000412">
    <property type="protein sequence ID" value="TKZ29396.1"/>
    <property type="molecule type" value="Genomic_DNA"/>
</dbReference>
<keyword evidence="6 11" id="KW-0375">Hydrogen ion transport</keyword>
<dbReference type="CDD" id="cd00310">
    <property type="entry name" value="ATP-synt_Fo_a_6"/>
    <property type="match status" value="1"/>
</dbReference>
<gene>
    <name evidence="11 13" type="primary">atpB</name>
    <name evidence="13" type="ORF">EZH24_11045</name>
</gene>
<evidence type="ECO:0000256" key="7">
    <source>
        <dbReference type="ARBA" id="ARBA00022989"/>
    </source>
</evidence>
<dbReference type="SUPFAM" id="SSF81336">
    <property type="entry name" value="F1F0 ATP synthase subunit A"/>
    <property type="match status" value="1"/>
</dbReference>
<evidence type="ECO:0000256" key="9">
    <source>
        <dbReference type="ARBA" id="ARBA00023136"/>
    </source>
</evidence>
<evidence type="ECO:0000256" key="4">
    <source>
        <dbReference type="ARBA" id="ARBA00022547"/>
    </source>
</evidence>
<sequence>MLNKLNSTKRILIIAIFLFTAFNFNCNKIFASENINDYIMEEIADNTEHPYYTIPVRLGNYFNFDFRITKHIILITLAAILCIASMKYLAYKLKRPFNKPTYLQNILEIVIDYMNKDVISPTLGEDGKRYTPFCLTIFLFVLFSNLIGVIPPLLKFKTEDGHYAYLAGAVGANIGFTGAIAILVFICYVIAGIRKKGIIKYWVGLVPKGLPFVLIPLIWFLEFVTLFNRAFALTIRLLANMTGGHIMLIVIPYLIIMSGTLLVSPFAILFLSFIYVLEMFVAVLQAYIFSLLSAIYIGIAIGDEH</sequence>